<feature type="compositionally biased region" description="Polar residues" evidence="1">
    <location>
        <begin position="91"/>
        <end position="103"/>
    </location>
</feature>
<dbReference type="STRING" id="174720.A0A0N5BK77"/>
<evidence type="ECO:0000256" key="1">
    <source>
        <dbReference type="SAM" id="MobiDB-lite"/>
    </source>
</evidence>
<feature type="region of interest" description="Disordered" evidence="1">
    <location>
        <begin position="227"/>
        <end position="258"/>
    </location>
</feature>
<dbReference type="Proteomes" id="UP000046392">
    <property type="component" value="Unplaced"/>
</dbReference>
<dbReference type="AlphaFoldDB" id="A0A0N5BK77"/>
<dbReference type="WBParaSite" id="SPAL_0000634100.1">
    <property type="protein sequence ID" value="SPAL_0000634100.1"/>
    <property type="gene ID" value="SPAL_0000634100"/>
</dbReference>
<evidence type="ECO:0000313" key="2">
    <source>
        <dbReference type="Proteomes" id="UP000046392"/>
    </source>
</evidence>
<feature type="compositionally biased region" description="Basic and acidic residues" evidence="1">
    <location>
        <begin position="131"/>
        <end position="140"/>
    </location>
</feature>
<sequence length="258" mass="29454">MSCTGLLEWRFSPLYVSTESLVEEIPYELDDQEPVLGLSLEDVQSVNVLSDRLGNMKLRRLSEYSRVYSQRRKAYLIAHSDRRSHRAPPSTMRNRLSQTPDSLTTKRRDSFDSLSSLMSLSSPKSYLRTPRLNDRADTPKKAGTTGDSSLIKKRRHSRLKRNPSKIKPRDLFGSKEARKVGSYENHYDLDVGSNDSGICLSESPIFSGKSTQNSGRKPLQALKRRHCNEQLPPDSNGEDMTYGEYRKRSRTFGDDLNF</sequence>
<accession>A0A0N5BK77</accession>
<proteinExistence type="predicted"/>
<feature type="compositionally biased region" description="Basic residues" evidence="1">
    <location>
        <begin position="151"/>
        <end position="166"/>
    </location>
</feature>
<feature type="region of interest" description="Disordered" evidence="1">
    <location>
        <begin position="122"/>
        <end position="173"/>
    </location>
</feature>
<organism evidence="2 3">
    <name type="scientific">Strongyloides papillosus</name>
    <name type="common">Intestinal threadworm</name>
    <dbReference type="NCBI Taxonomy" id="174720"/>
    <lineage>
        <taxon>Eukaryota</taxon>
        <taxon>Metazoa</taxon>
        <taxon>Ecdysozoa</taxon>
        <taxon>Nematoda</taxon>
        <taxon>Chromadorea</taxon>
        <taxon>Rhabditida</taxon>
        <taxon>Tylenchina</taxon>
        <taxon>Panagrolaimomorpha</taxon>
        <taxon>Strongyloidoidea</taxon>
        <taxon>Strongyloididae</taxon>
        <taxon>Strongyloides</taxon>
    </lineage>
</organism>
<name>A0A0N5BK77_STREA</name>
<reference evidence="3" key="1">
    <citation type="submission" date="2017-02" db="UniProtKB">
        <authorList>
            <consortium name="WormBaseParasite"/>
        </authorList>
    </citation>
    <scope>IDENTIFICATION</scope>
</reference>
<protein>
    <submittedName>
        <fullName evidence="3">KRAP_IP3R_bind domain-containing protein</fullName>
    </submittedName>
</protein>
<feature type="region of interest" description="Disordered" evidence="1">
    <location>
        <begin position="79"/>
        <end position="109"/>
    </location>
</feature>
<evidence type="ECO:0000313" key="3">
    <source>
        <dbReference type="WBParaSite" id="SPAL_0000634100.1"/>
    </source>
</evidence>
<keyword evidence="2" id="KW-1185">Reference proteome</keyword>